<dbReference type="Pfam" id="PF00931">
    <property type="entry name" value="NB-ARC"/>
    <property type="match status" value="1"/>
</dbReference>
<accession>A0ABM1QEL7</accession>
<evidence type="ECO:0000256" key="4">
    <source>
        <dbReference type="ARBA" id="ARBA00022741"/>
    </source>
</evidence>
<feature type="domain" description="NB-ARC" evidence="8">
    <location>
        <begin position="157"/>
        <end position="328"/>
    </location>
</feature>
<dbReference type="GeneID" id="104714450"/>
<evidence type="ECO:0000313" key="11">
    <source>
        <dbReference type="Proteomes" id="UP000694864"/>
    </source>
</evidence>
<evidence type="ECO:0000256" key="5">
    <source>
        <dbReference type="ARBA" id="ARBA00022821"/>
    </source>
</evidence>
<evidence type="ECO:0000256" key="7">
    <source>
        <dbReference type="SAM" id="Coils"/>
    </source>
</evidence>
<dbReference type="Pfam" id="PF23598">
    <property type="entry name" value="LRR_14"/>
    <property type="match status" value="1"/>
</dbReference>
<dbReference type="Gene3D" id="1.10.10.10">
    <property type="entry name" value="Winged helix-like DNA-binding domain superfamily/Winged helix DNA-binding domain"/>
    <property type="match status" value="1"/>
</dbReference>
<evidence type="ECO:0000256" key="6">
    <source>
        <dbReference type="ARBA" id="ARBA00022840"/>
    </source>
</evidence>
<evidence type="ECO:0000256" key="1">
    <source>
        <dbReference type="ARBA" id="ARBA00008894"/>
    </source>
</evidence>
<dbReference type="SUPFAM" id="SSF52540">
    <property type="entry name" value="P-loop containing nucleoside triphosphate hydrolases"/>
    <property type="match status" value="1"/>
</dbReference>
<dbReference type="InterPro" id="IPR027417">
    <property type="entry name" value="P-loop_NTPase"/>
</dbReference>
<keyword evidence="7" id="KW-0175">Coiled coil</keyword>
<comment type="similarity">
    <text evidence="1">Belongs to the disease resistance NB-LRR family.</text>
</comment>
<dbReference type="InterPro" id="IPR002182">
    <property type="entry name" value="NB-ARC"/>
</dbReference>
<dbReference type="InterPro" id="IPR042197">
    <property type="entry name" value="Apaf_helical"/>
</dbReference>
<keyword evidence="5" id="KW-0611">Plant defense</keyword>
<dbReference type="InterPro" id="IPR050905">
    <property type="entry name" value="Plant_NBS-LRR"/>
</dbReference>
<keyword evidence="2" id="KW-0433">Leucine-rich repeat</keyword>
<dbReference type="InterPro" id="IPR058922">
    <property type="entry name" value="WHD_DRP"/>
</dbReference>
<evidence type="ECO:0000256" key="3">
    <source>
        <dbReference type="ARBA" id="ARBA00022737"/>
    </source>
</evidence>
<organism evidence="11 12">
    <name type="scientific">Camelina sativa</name>
    <name type="common">False flax</name>
    <name type="synonym">Myagrum sativum</name>
    <dbReference type="NCBI Taxonomy" id="90675"/>
    <lineage>
        <taxon>Eukaryota</taxon>
        <taxon>Viridiplantae</taxon>
        <taxon>Streptophyta</taxon>
        <taxon>Embryophyta</taxon>
        <taxon>Tracheophyta</taxon>
        <taxon>Spermatophyta</taxon>
        <taxon>Magnoliopsida</taxon>
        <taxon>eudicotyledons</taxon>
        <taxon>Gunneridae</taxon>
        <taxon>Pentapetalae</taxon>
        <taxon>rosids</taxon>
        <taxon>malvids</taxon>
        <taxon>Brassicales</taxon>
        <taxon>Brassicaceae</taxon>
        <taxon>Camelineae</taxon>
        <taxon>Camelina</taxon>
    </lineage>
</organism>
<dbReference type="InterPro" id="IPR036388">
    <property type="entry name" value="WH-like_DNA-bd_sf"/>
</dbReference>
<protein>
    <submittedName>
        <fullName evidence="12">Probable disease resistance protein At1g61310</fullName>
    </submittedName>
</protein>
<keyword evidence="3" id="KW-0677">Repeat</keyword>
<gene>
    <name evidence="12" type="primary">LOC104714450</name>
</gene>
<reference evidence="11" key="1">
    <citation type="journal article" date="2014" name="Nat. Commun.">
        <title>The emerging biofuel crop Camelina sativa retains a highly undifferentiated hexaploid genome structure.</title>
        <authorList>
            <person name="Kagale S."/>
            <person name="Koh C."/>
            <person name="Nixon J."/>
            <person name="Bollina V."/>
            <person name="Clarke W.E."/>
            <person name="Tuteja R."/>
            <person name="Spillane C."/>
            <person name="Robinson S.J."/>
            <person name="Links M.G."/>
            <person name="Clarke C."/>
            <person name="Higgins E.E."/>
            <person name="Huebert T."/>
            <person name="Sharpe A.G."/>
            <person name="Parkin I.A."/>
        </authorList>
    </citation>
    <scope>NUCLEOTIDE SEQUENCE [LARGE SCALE GENOMIC DNA]</scope>
    <source>
        <strain evidence="11">cv. DH55</strain>
    </source>
</reference>
<dbReference type="Gene3D" id="1.10.8.430">
    <property type="entry name" value="Helical domain of apoptotic protease-activating factors"/>
    <property type="match status" value="1"/>
</dbReference>
<keyword evidence="4" id="KW-0547">Nucleotide-binding</keyword>
<feature type="coiled-coil region" evidence="7">
    <location>
        <begin position="28"/>
        <end position="55"/>
    </location>
</feature>
<keyword evidence="6" id="KW-0067">ATP-binding</keyword>
<dbReference type="InterPro" id="IPR032675">
    <property type="entry name" value="LRR_dom_sf"/>
</dbReference>
<dbReference type="InterPro" id="IPR055414">
    <property type="entry name" value="LRR_R13L4/SHOC2-like"/>
</dbReference>
<keyword evidence="11" id="KW-1185">Reference proteome</keyword>
<dbReference type="PANTHER" id="PTHR33463">
    <property type="entry name" value="NB-ARC DOMAIN-CONTAINING PROTEIN-RELATED"/>
    <property type="match status" value="1"/>
</dbReference>
<dbReference type="RefSeq" id="XP_019085205.1">
    <property type="nucleotide sequence ID" value="XM_019229660.1"/>
</dbReference>
<dbReference type="Gene3D" id="3.40.50.300">
    <property type="entry name" value="P-loop containing nucleotide triphosphate hydrolases"/>
    <property type="match status" value="1"/>
</dbReference>
<dbReference type="SUPFAM" id="SSF52058">
    <property type="entry name" value="L domain-like"/>
    <property type="match status" value="1"/>
</dbReference>
<evidence type="ECO:0000259" key="9">
    <source>
        <dbReference type="Pfam" id="PF23559"/>
    </source>
</evidence>
<evidence type="ECO:0000313" key="12">
    <source>
        <dbReference type="RefSeq" id="XP_019085205.1"/>
    </source>
</evidence>
<dbReference type="PANTHER" id="PTHR33463:SF220">
    <property type="entry name" value="NB-ARC DOMAIN-CONTAINING PROTEIN"/>
    <property type="match status" value="1"/>
</dbReference>
<evidence type="ECO:0000259" key="8">
    <source>
        <dbReference type="Pfam" id="PF00931"/>
    </source>
</evidence>
<sequence>MGNFVCIEVSGDQTVDRIIRCLGGKGYIRNLKKNLKALERGMEDLRASQDVVKNKVAIEETRHQQRREEVQVWLNRVNSIDIRSESLLSTSPVQIKKLCLCGLCSKNVCSSYSNGKRVFLLLEEVKKLKSEGNFEVVAEPTLRSEVEEMPTQPTIGQEEMLEKAWNRLREDGVGIMGLHGMCGVGKTTLFKKIHNKFTEIAGTFDVVICIVVSQGAKITKLQEDIAQKLHLCSDEWKNKNTSDKAADIHKVLKRKRFVLMLDDIWEKVDLDAIGVPFPTEENKCKVAFTTRSQEVCGRMGDHDAMEIKCLERDEAWELFKSKVGDNTLSRDPGIVKLARRVADKCRGLPLALKVIGKAMSSKTTVREWEHAIDVLTRSAAEFSSEMENEILSILKFSYDSLGDEQIQSCFLYCALFPEDDSVGVETLIHYWICEGFLGEYQVIKEVYNKGYAMLRTLIRANLLTESGTDFVRMHDVVREMALWIASDFGKQKENFVVQANVGLVEIPKVKDWGAVRRMSLMKNKIKEITCSPKCCQLTTLLLQYNNLKNLSGEFLQSMKKLVVLDLSNNYFLSELPEQISELVSLRYLDLSETSIEQLPVGLQELEKETYNLCSISGISKLSSLRILKLLGSKVHGDVSLVKELKLLEHLQVLAITISTETALELISDDQRLANCITHLEILDFKKPFSISLLVSMYNLRFLWVESSHVSDMKCKERTCFTNLSIVYITSCYSMKDLTWLLFAPNLSYLAIEHSDEVEEIINKEKATDLTDVAPFLKLEHLFLENLPKLESIYRSPLPFPCLKHIGAIGCPKLRKLPLNATSVPRLEEFGIKVNDTDYYFEWEDEATEDRFVPTIHTDPYYEI</sequence>
<dbReference type="Gene3D" id="3.80.10.10">
    <property type="entry name" value="Ribonuclease Inhibitor"/>
    <property type="match status" value="2"/>
</dbReference>
<dbReference type="Proteomes" id="UP000694864">
    <property type="component" value="Chromosome 9"/>
</dbReference>
<name>A0ABM1QEL7_CAMSA</name>
<proteinExistence type="inferred from homology"/>
<dbReference type="Pfam" id="PF23559">
    <property type="entry name" value="WHD_DRP"/>
    <property type="match status" value="1"/>
</dbReference>
<evidence type="ECO:0000256" key="2">
    <source>
        <dbReference type="ARBA" id="ARBA00022614"/>
    </source>
</evidence>
<feature type="domain" description="Disease resistance protein winged helix" evidence="9">
    <location>
        <begin position="415"/>
        <end position="481"/>
    </location>
</feature>
<reference evidence="12" key="2">
    <citation type="submission" date="2025-08" db="UniProtKB">
        <authorList>
            <consortium name="RefSeq"/>
        </authorList>
    </citation>
    <scope>IDENTIFICATION</scope>
    <source>
        <tissue evidence="12">Leaf</tissue>
    </source>
</reference>
<feature type="domain" description="Disease resistance R13L4/SHOC-2-like LRR" evidence="10">
    <location>
        <begin position="515"/>
        <end position="833"/>
    </location>
</feature>
<evidence type="ECO:0000259" key="10">
    <source>
        <dbReference type="Pfam" id="PF23598"/>
    </source>
</evidence>
<dbReference type="PRINTS" id="PR00364">
    <property type="entry name" value="DISEASERSIST"/>
</dbReference>